<dbReference type="GO" id="GO:0004222">
    <property type="term" value="F:metalloendopeptidase activity"/>
    <property type="evidence" value="ECO:0007669"/>
    <property type="project" value="InterPro"/>
</dbReference>
<keyword evidence="3" id="KW-0378">Hydrolase</keyword>
<gene>
    <name evidence="7" type="ORF">WH96_01985</name>
</gene>
<dbReference type="Gene3D" id="3.30.830.10">
    <property type="entry name" value="Metalloenzyme, LuxS/M16 peptidase-like"/>
    <property type="match status" value="2"/>
</dbReference>
<evidence type="ECO:0000259" key="5">
    <source>
        <dbReference type="Pfam" id="PF00675"/>
    </source>
</evidence>
<evidence type="ECO:0000313" key="8">
    <source>
        <dbReference type="Proteomes" id="UP000035444"/>
    </source>
</evidence>
<dbReference type="InterPro" id="IPR007863">
    <property type="entry name" value="Peptidase_M16_C"/>
</dbReference>
<dbReference type="PANTHER" id="PTHR11851">
    <property type="entry name" value="METALLOPROTEASE"/>
    <property type="match status" value="1"/>
</dbReference>
<keyword evidence="3" id="KW-0482">Metalloprotease</keyword>
<dbReference type="SUPFAM" id="SSF63411">
    <property type="entry name" value="LuxS/MPP-like metallohydrolase"/>
    <property type="match status" value="2"/>
</dbReference>
<evidence type="ECO:0000256" key="2">
    <source>
        <dbReference type="ARBA" id="ARBA00007261"/>
    </source>
</evidence>
<name>A0A0H2MIR7_9PROT</name>
<keyword evidence="8" id="KW-1185">Reference proteome</keyword>
<dbReference type="PROSITE" id="PS00143">
    <property type="entry name" value="INSULINASE"/>
    <property type="match status" value="1"/>
</dbReference>
<evidence type="ECO:0000256" key="1">
    <source>
        <dbReference type="ARBA" id="ARBA00001947"/>
    </source>
</evidence>
<sequence>MTIEISRLSNGLRVATDRQNAVESVSLGAWIGVGARNESADVNGVAHLLEHMVFKGTEKRSSFDIAEEIEAVGGQLNAYTSRENTAFYAKVLKNDVPLALDTVADILQKPLFDEDELKKERHVVLQEIGQANDTPDDIVFDHFQETAFAAQPLGRPVLGRGEIVNRLSAGDLRNYLSGHYGNDTMVVCASGNVDHQAFVTLAEEQFSNLGKANLNPLPQSEYTGGEFRENRDLEQVHLLLGFKGAEFAGENYYAANVLSTLFGGGMSSRLFQEIREKRGLVYTIYSFASSFMDNGLFGIYAGTGEQEVSELVPVVSDMLMELSSTVTEEEIVRARTQLKASILMGRESTGVRCEQLAQQLLIFDRAIPVEETVAKIDAVDVDMVQGFAQQVLKSPMTLAAMGPLGNLESKEQLQKRFVA</sequence>
<accession>A0A0H2MIR7</accession>
<feature type="domain" description="Peptidase M16 C-terminal" evidence="6">
    <location>
        <begin position="167"/>
        <end position="338"/>
    </location>
</feature>
<organism evidence="7 8">
    <name type="scientific">Kiloniella spongiae</name>
    <dbReference type="NCBI Taxonomy" id="1489064"/>
    <lineage>
        <taxon>Bacteria</taxon>
        <taxon>Pseudomonadati</taxon>
        <taxon>Pseudomonadota</taxon>
        <taxon>Alphaproteobacteria</taxon>
        <taxon>Rhodospirillales</taxon>
        <taxon>Kiloniellaceae</taxon>
        <taxon>Kiloniella</taxon>
    </lineage>
</organism>
<evidence type="ECO:0000259" key="6">
    <source>
        <dbReference type="Pfam" id="PF05193"/>
    </source>
</evidence>
<dbReference type="RefSeq" id="WP_047762432.1">
    <property type="nucleotide sequence ID" value="NZ_LAQL01000002.1"/>
</dbReference>
<dbReference type="InterPro" id="IPR050361">
    <property type="entry name" value="MPP/UQCRC_Complex"/>
</dbReference>
<evidence type="ECO:0000256" key="3">
    <source>
        <dbReference type="ARBA" id="ARBA00023049"/>
    </source>
</evidence>
<dbReference type="FunFam" id="3.30.830.10:FF:000008">
    <property type="entry name" value="Mitochondrial-processing peptidase subunit beta"/>
    <property type="match status" value="1"/>
</dbReference>
<comment type="cofactor">
    <cofactor evidence="1">
        <name>Zn(2+)</name>
        <dbReference type="ChEBI" id="CHEBI:29105"/>
    </cofactor>
</comment>
<feature type="domain" description="Peptidase M16 N-terminal" evidence="5">
    <location>
        <begin position="13"/>
        <end position="159"/>
    </location>
</feature>
<dbReference type="InterPro" id="IPR011765">
    <property type="entry name" value="Pept_M16_N"/>
</dbReference>
<reference evidence="7 8" key="1">
    <citation type="submission" date="2015-03" db="EMBL/GenBank/DDBJ databases">
        <title>Genome Sequence of Kiloniella spongiae MEBiC09566, isolated from a marine sponge.</title>
        <authorList>
            <person name="Shao Z."/>
            <person name="Wang L."/>
            <person name="Li X."/>
        </authorList>
    </citation>
    <scope>NUCLEOTIDE SEQUENCE [LARGE SCALE GENOMIC DNA]</scope>
    <source>
        <strain evidence="7 8">MEBiC09566</strain>
    </source>
</reference>
<dbReference type="OrthoDB" id="9811314at2"/>
<dbReference type="AlphaFoldDB" id="A0A0H2MIR7"/>
<dbReference type="GO" id="GO:0046872">
    <property type="term" value="F:metal ion binding"/>
    <property type="evidence" value="ECO:0007669"/>
    <property type="project" value="InterPro"/>
</dbReference>
<proteinExistence type="inferred from homology"/>
<evidence type="ECO:0000313" key="7">
    <source>
        <dbReference type="EMBL" id="KLN62308.1"/>
    </source>
</evidence>
<dbReference type="STRING" id="1489064.WH96_01985"/>
<dbReference type="Proteomes" id="UP000035444">
    <property type="component" value="Unassembled WGS sequence"/>
</dbReference>
<keyword evidence="3" id="KW-0645">Protease</keyword>
<dbReference type="EMBL" id="LAQL01000002">
    <property type="protein sequence ID" value="KLN62308.1"/>
    <property type="molecule type" value="Genomic_DNA"/>
</dbReference>
<dbReference type="PANTHER" id="PTHR11851:SF49">
    <property type="entry name" value="MITOCHONDRIAL-PROCESSING PEPTIDASE SUBUNIT ALPHA"/>
    <property type="match status" value="1"/>
</dbReference>
<evidence type="ECO:0000256" key="4">
    <source>
        <dbReference type="RuleBase" id="RU004447"/>
    </source>
</evidence>
<dbReference type="Pfam" id="PF05193">
    <property type="entry name" value="Peptidase_M16_C"/>
    <property type="match status" value="1"/>
</dbReference>
<protein>
    <submittedName>
        <fullName evidence="7">Peptidase M16</fullName>
    </submittedName>
</protein>
<dbReference type="Pfam" id="PF00675">
    <property type="entry name" value="Peptidase_M16"/>
    <property type="match status" value="1"/>
</dbReference>
<dbReference type="InterPro" id="IPR001431">
    <property type="entry name" value="Pept_M16_Zn_BS"/>
</dbReference>
<dbReference type="GO" id="GO:0006508">
    <property type="term" value="P:proteolysis"/>
    <property type="evidence" value="ECO:0007669"/>
    <property type="project" value="InterPro"/>
</dbReference>
<comment type="caution">
    <text evidence="7">The sequence shown here is derived from an EMBL/GenBank/DDBJ whole genome shotgun (WGS) entry which is preliminary data.</text>
</comment>
<dbReference type="InterPro" id="IPR011249">
    <property type="entry name" value="Metalloenz_LuxS/M16"/>
</dbReference>
<dbReference type="PATRIC" id="fig|1489064.4.peg.1322"/>
<comment type="similarity">
    <text evidence="2 4">Belongs to the peptidase M16 family.</text>
</comment>